<dbReference type="PATRIC" id="fig|1441095.3.peg.2335"/>
<proteinExistence type="predicted"/>
<dbReference type="RefSeq" id="WP_053603779.1">
    <property type="nucleotide sequence ID" value="NZ_CP012600.1"/>
</dbReference>
<organism evidence="2 3">
    <name type="scientific">Bacillus gobiensis</name>
    <dbReference type="NCBI Taxonomy" id="1441095"/>
    <lineage>
        <taxon>Bacteria</taxon>
        <taxon>Bacillati</taxon>
        <taxon>Bacillota</taxon>
        <taxon>Bacilli</taxon>
        <taxon>Bacillales</taxon>
        <taxon>Bacillaceae</taxon>
        <taxon>Bacillus</taxon>
    </lineage>
</organism>
<keyword evidence="1" id="KW-0472">Membrane</keyword>
<accession>A0A0M4FXT7</accession>
<feature type="transmembrane region" description="Helical" evidence="1">
    <location>
        <begin position="75"/>
        <end position="100"/>
    </location>
</feature>
<evidence type="ECO:0000313" key="3">
    <source>
        <dbReference type="Proteomes" id="UP000067625"/>
    </source>
</evidence>
<dbReference type="NCBIfam" id="NF008528">
    <property type="entry name" value="PRK11463.1-2"/>
    <property type="match status" value="1"/>
</dbReference>
<dbReference type="EMBL" id="CP012600">
    <property type="protein sequence ID" value="ALC82000.1"/>
    <property type="molecule type" value="Genomic_DNA"/>
</dbReference>
<dbReference type="OrthoDB" id="9792788at2"/>
<dbReference type="PANTHER" id="PTHR35335:SF1">
    <property type="entry name" value="UPF0716 PROTEIN FXSA"/>
    <property type="match status" value="1"/>
</dbReference>
<keyword evidence="1" id="KW-1133">Transmembrane helix</keyword>
<protein>
    <submittedName>
        <fullName evidence="2">Exlusion protein FxsA</fullName>
    </submittedName>
</protein>
<dbReference type="STRING" id="1441095.AM592_10590"/>
<sequence length="128" mass="14441">MRKFLIVLIAIPIIDIILFILSGDLIGFLPTILLILLTGVLGGLLSRKQGAAVYRKVQRDLQYGKMPGDSIVESLCIFAGGLLLILPGFLSDLIGILLLIPFTRRWIKPFIINWFRKRAEKNRIKIIQ</sequence>
<dbReference type="InterPro" id="IPR007313">
    <property type="entry name" value="FxsA"/>
</dbReference>
<dbReference type="AlphaFoldDB" id="A0A0M4FXT7"/>
<keyword evidence="1" id="KW-0812">Transmembrane</keyword>
<feature type="transmembrane region" description="Helical" evidence="1">
    <location>
        <begin position="28"/>
        <end position="46"/>
    </location>
</feature>
<dbReference type="Pfam" id="PF04186">
    <property type="entry name" value="FxsA"/>
    <property type="match status" value="1"/>
</dbReference>
<evidence type="ECO:0000313" key="2">
    <source>
        <dbReference type="EMBL" id="ALC82000.1"/>
    </source>
</evidence>
<reference evidence="3" key="1">
    <citation type="submission" date="2015-08" db="EMBL/GenBank/DDBJ databases">
        <title>Genome sequencing project for genomic taxonomy and phylogenomics of Bacillus-like bacteria.</title>
        <authorList>
            <person name="Liu B."/>
            <person name="Wang J."/>
            <person name="Zhu Y."/>
            <person name="Liu G."/>
            <person name="Chen Q."/>
            <person name="Chen Z."/>
            <person name="Lan J."/>
            <person name="Che J."/>
            <person name="Ge C."/>
            <person name="Shi H."/>
            <person name="Pan Z."/>
            <person name="Liu X."/>
        </authorList>
    </citation>
    <scope>NUCLEOTIDE SEQUENCE [LARGE SCALE GENOMIC DNA]</scope>
    <source>
        <strain evidence="3">FJAT-4402</strain>
    </source>
</reference>
<reference evidence="2 3" key="2">
    <citation type="journal article" date="2016" name="Int. J. Syst. Evol. Microbiol.">
        <title>Bacillus gobiensis sp. nov., isolated from a soil sample.</title>
        <authorList>
            <person name="Liu B."/>
            <person name="Liu G.H."/>
            <person name="Cetin S."/>
            <person name="Schumann P."/>
            <person name="Pan Z.Z."/>
            <person name="Chen Q.Q."/>
        </authorList>
    </citation>
    <scope>NUCLEOTIDE SEQUENCE [LARGE SCALE GENOMIC DNA]</scope>
    <source>
        <strain evidence="2 3">FJAT-4402</strain>
    </source>
</reference>
<dbReference type="Proteomes" id="UP000067625">
    <property type="component" value="Chromosome"/>
</dbReference>
<dbReference type="GO" id="GO:0016020">
    <property type="term" value="C:membrane"/>
    <property type="evidence" value="ECO:0007669"/>
    <property type="project" value="InterPro"/>
</dbReference>
<evidence type="ECO:0000256" key="1">
    <source>
        <dbReference type="SAM" id="Phobius"/>
    </source>
</evidence>
<keyword evidence="3" id="KW-1185">Reference proteome</keyword>
<feature type="transmembrane region" description="Helical" evidence="1">
    <location>
        <begin position="5"/>
        <end position="22"/>
    </location>
</feature>
<gene>
    <name evidence="2" type="ORF">AM592_10590</name>
</gene>
<dbReference type="PANTHER" id="PTHR35335">
    <property type="entry name" value="UPF0716 PROTEIN FXSA"/>
    <property type="match status" value="1"/>
</dbReference>
<name>A0A0M4FXT7_9BACI</name>